<proteinExistence type="predicted"/>
<evidence type="ECO:0000313" key="2">
    <source>
        <dbReference type="EMBL" id="PMD49832.1"/>
    </source>
</evidence>
<dbReference type="InParanoid" id="A0A2J6SGD1"/>
<organism evidence="2 3">
    <name type="scientific">Hyaloscypha bicolor E</name>
    <dbReference type="NCBI Taxonomy" id="1095630"/>
    <lineage>
        <taxon>Eukaryota</taxon>
        <taxon>Fungi</taxon>
        <taxon>Dikarya</taxon>
        <taxon>Ascomycota</taxon>
        <taxon>Pezizomycotina</taxon>
        <taxon>Leotiomycetes</taxon>
        <taxon>Helotiales</taxon>
        <taxon>Hyaloscyphaceae</taxon>
        <taxon>Hyaloscypha</taxon>
        <taxon>Hyaloscypha bicolor</taxon>
    </lineage>
</organism>
<reference evidence="2 3" key="1">
    <citation type="submission" date="2016-04" db="EMBL/GenBank/DDBJ databases">
        <title>A degradative enzymes factory behind the ericoid mycorrhizal symbiosis.</title>
        <authorList>
            <consortium name="DOE Joint Genome Institute"/>
            <person name="Martino E."/>
            <person name="Morin E."/>
            <person name="Grelet G."/>
            <person name="Kuo A."/>
            <person name="Kohler A."/>
            <person name="Daghino S."/>
            <person name="Barry K."/>
            <person name="Choi C."/>
            <person name="Cichocki N."/>
            <person name="Clum A."/>
            <person name="Copeland A."/>
            <person name="Hainaut M."/>
            <person name="Haridas S."/>
            <person name="Labutti K."/>
            <person name="Lindquist E."/>
            <person name="Lipzen A."/>
            <person name="Khouja H.-R."/>
            <person name="Murat C."/>
            <person name="Ohm R."/>
            <person name="Olson A."/>
            <person name="Spatafora J."/>
            <person name="Veneault-Fourrey C."/>
            <person name="Henrissat B."/>
            <person name="Grigoriev I."/>
            <person name="Martin F."/>
            <person name="Perotto S."/>
        </authorList>
    </citation>
    <scope>NUCLEOTIDE SEQUENCE [LARGE SCALE GENOMIC DNA]</scope>
    <source>
        <strain evidence="2 3">E</strain>
    </source>
</reference>
<dbReference type="STRING" id="1095630.A0A2J6SGD1"/>
<dbReference type="Proteomes" id="UP000235371">
    <property type="component" value="Unassembled WGS sequence"/>
</dbReference>
<dbReference type="RefSeq" id="XP_024726736.1">
    <property type="nucleotide sequence ID" value="XM_024871596.1"/>
</dbReference>
<protein>
    <submittedName>
        <fullName evidence="2">HET-domain-containing protein</fullName>
    </submittedName>
</protein>
<accession>A0A2J6SGD1</accession>
<dbReference type="EMBL" id="KZ613919">
    <property type="protein sequence ID" value="PMD49832.1"/>
    <property type="molecule type" value="Genomic_DNA"/>
</dbReference>
<keyword evidence="3" id="KW-1185">Reference proteome</keyword>
<dbReference type="PANTHER" id="PTHR24148">
    <property type="entry name" value="ANKYRIN REPEAT DOMAIN-CONTAINING PROTEIN 39 HOMOLOG-RELATED"/>
    <property type="match status" value="1"/>
</dbReference>
<gene>
    <name evidence="2" type="ORF">K444DRAFT_284170</name>
</gene>
<feature type="domain" description="Heterokaryon incompatibility" evidence="1">
    <location>
        <begin position="49"/>
        <end position="232"/>
    </location>
</feature>
<evidence type="ECO:0000259" key="1">
    <source>
        <dbReference type="Pfam" id="PF06985"/>
    </source>
</evidence>
<evidence type="ECO:0000313" key="3">
    <source>
        <dbReference type="Proteomes" id="UP000235371"/>
    </source>
</evidence>
<dbReference type="GeneID" id="36579678"/>
<sequence>MSNKRSPYAYEPLSKNPDEIRLLKLMPPSSSGDIEIEIIRVPSSAPPAYEALSYVWGSPERTHEVTVKTSSKKCFPRRSRRGRFLSGRSKFELSHLAISRNLFMALQHLSFAKKPRLLWIDAICINQDDIVERSEQVNKMASIYGSARLVILWLGEEAHESTLAVQTLRDVGEGLDVHNVGASWKNISIKRGSLAEKLENNAEDRAQMATSFVAIGRLLERPWFTRLWVIQEMALAAEAIVMTGNTVLPLPIFQAALFWIHTMYRAFTTLRETLNFEALEQVSAMNQCSTLSNLPNVTLLTKKAHCLDPRDRIYAILSLLPEGVSAGIVPNYSKAPEEVFKNTVLQEINTNRRVDILTLCRFIDPASVLPLPSWVFDFSVPYQLGNALYAAEATGRSREESRYDPSDNSLTIQGLQICVIDQVFEAIPYDAKSPEILTKCQTWELACRYATSQTGGVPSIDALIATIFSGSVTAALLAGAVLDIQILRKIAIKWVENASCMA</sequence>
<dbReference type="OrthoDB" id="4850726at2759"/>
<dbReference type="PANTHER" id="PTHR24148:SF73">
    <property type="entry name" value="HET DOMAIN PROTEIN (AFU_ORTHOLOGUE AFUA_8G01020)"/>
    <property type="match status" value="1"/>
</dbReference>
<dbReference type="AlphaFoldDB" id="A0A2J6SGD1"/>
<dbReference type="InterPro" id="IPR010730">
    <property type="entry name" value="HET"/>
</dbReference>
<dbReference type="Pfam" id="PF06985">
    <property type="entry name" value="HET"/>
    <property type="match status" value="1"/>
</dbReference>
<dbReference type="InterPro" id="IPR052895">
    <property type="entry name" value="HetReg/Transcr_Mod"/>
</dbReference>
<name>A0A2J6SGD1_9HELO</name>